<sequence>MNMRLMIDEFDEFLNNPLQYIISYIRDIPKLIVTVFFSWIIFVLYFIYIHPTQNVTSKSLINFDSIGEIKIGMTVQRAEEVSRLQLLPITSSGLINKGCYYLEPQTGSGLERVRFMVIKDAIATIEVNRNYTLATANGAQVGQSLEEVKAIYAKNLVTKDNTLVYTPAKKKFRIVFETERGHINGYRAGRLPEVEYANGCFDYKSKP</sequence>
<proteinExistence type="predicted"/>
<keyword evidence="1" id="KW-0812">Transmembrane</keyword>
<keyword evidence="1" id="KW-0472">Membrane</keyword>
<keyword evidence="3" id="KW-1185">Reference proteome</keyword>
<accession>A0ABR8BP37</accession>
<gene>
    <name evidence="2" type="ORF">H6G14_25930</name>
</gene>
<evidence type="ECO:0000256" key="1">
    <source>
        <dbReference type="SAM" id="Phobius"/>
    </source>
</evidence>
<dbReference type="RefSeq" id="WP_190571005.1">
    <property type="nucleotide sequence ID" value="NZ_JACJQL010000061.1"/>
</dbReference>
<name>A0ABR8BP37_9NOSO</name>
<reference evidence="2 3" key="1">
    <citation type="journal article" date="2020" name="ISME J.">
        <title>Comparative genomics reveals insights into cyanobacterial evolution and habitat adaptation.</title>
        <authorList>
            <person name="Chen M.Y."/>
            <person name="Teng W.K."/>
            <person name="Zhao L."/>
            <person name="Hu C.X."/>
            <person name="Zhou Y.K."/>
            <person name="Han B.P."/>
            <person name="Song L.R."/>
            <person name="Shu W.S."/>
        </authorList>
    </citation>
    <scope>NUCLEOTIDE SEQUENCE [LARGE SCALE GENOMIC DNA]</scope>
    <source>
        <strain evidence="2 3">FACHB-3921</strain>
    </source>
</reference>
<dbReference type="Proteomes" id="UP000621307">
    <property type="component" value="Unassembled WGS sequence"/>
</dbReference>
<evidence type="ECO:0000313" key="3">
    <source>
        <dbReference type="Proteomes" id="UP000621307"/>
    </source>
</evidence>
<organism evidence="2 3">
    <name type="scientific">Nostoc parmelioides FACHB-3921</name>
    <dbReference type="NCBI Taxonomy" id="2692909"/>
    <lineage>
        <taxon>Bacteria</taxon>
        <taxon>Bacillati</taxon>
        <taxon>Cyanobacteriota</taxon>
        <taxon>Cyanophyceae</taxon>
        <taxon>Nostocales</taxon>
        <taxon>Nostocaceae</taxon>
        <taxon>Nostoc</taxon>
    </lineage>
</organism>
<evidence type="ECO:0000313" key="2">
    <source>
        <dbReference type="EMBL" id="MBD2254678.1"/>
    </source>
</evidence>
<dbReference type="EMBL" id="JACJQL010000061">
    <property type="protein sequence ID" value="MBD2254678.1"/>
    <property type="molecule type" value="Genomic_DNA"/>
</dbReference>
<keyword evidence="1" id="KW-1133">Transmembrane helix</keyword>
<protein>
    <submittedName>
        <fullName evidence="2">Uncharacterized protein</fullName>
    </submittedName>
</protein>
<feature type="transmembrane region" description="Helical" evidence="1">
    <location>
        <begin position="31"/>
        <end position="49"/>
    </location>
</feature>
<comment type="caution">
    <text evidence="2">The sequence shown here is derived from an EMBL/GenBank/DDBJ whole genome shotgun (WGS) entry which is preliminary data.</text>
</comment>